<proteinExistence type="predicted"/>
<accession>A0ACB8G0N1</accession>
<reference evidence="1" key="1">
    <citation type="submission" date="2021-08" db="EMBL/GenBank/DDBJ databases">
        <title>The first chromosome-level gecko genome reveals the dynamic sex chromosomes of Neotropical dwarf geckos (Sphaerodactylidae: Sphaerodactylus).</title>
        <authorList>
            <person name="Pinto B.J."/>
            <person name="Keating S.E."/>
            <person name="Gamble T."/>
        </authorList>
    </citation>
    <scope>NUCLEOTIDE SEQUENCE</scope>
    <source>
        <strain evidence="1">TG3544</strain>
    </source>
</reference>
<comment type="caution">
    <text evidence="1">The sequence shown here is derived from an EMBL/GenBank/DDBJ whole genome shotgun (WGS) entry which is preliminary data.</text>
</comment>
<evidence type="ECO:0000313" key="2">
    <source>
        <dbReference type="Proteomes" id="UP000827872"/>
    </source>
</evidence>
<dbReference type="Proteomes" id="UP000827872">
    <property type="component" value="Linkage Group LG02"/>
</dbReference>
<dbReference type="EMBL" id="CM037615">
    <property type="protein sequence ID" value="KAH8012940.1"/>
    <property type="molecule type" value="Genomic_DNA"/>
</dbReference>
<name>A0ACB8G0N1_9SAUR</name>
<organism evidence="1 2">
    <name type="scientific">Sphaerodactylus townsendi</name>
    <dbReference type="NCBI Taxonomy" id="933632"/>
    <lineage>
        <taxon>Eukaryota</taxon>
        <taxon>Metazoa</taxon>
        <taxon>Chordata</taxon>
        <taxon>Craniata</taxon>
        <taxon>Vertebrata</taxon>
        <taxon>Euteleostomi</taxon>
        <taxon>Lepidosauria</taxon>
        <taxon>Squamata</taxon>
        <taxon>Bifurcata</taxon>
        <taxon>Gekkota</taxon>
        <taxon>Sphaerodactylidae</taxon>
        <taxon>Sphaerodactylus</taxon>
    </lineage>
</organism>
<keyword evidence="2" id="KW-1185">Reference proteome</keyword>
<gene>
    <name evidence="1" type="ORF">K3G42_007130</name>
</gene>
<sequence>MILETILGCLGNPHSTETSNRNYGGEYHVENLGPSLMFGHASGHLMVGRGQNQSVKTQQAVDSLALCHGRNYLNQEKVNVAKCNEKSLKERSFPNGVGCSPSKLSRSETPNDKSLEPISACPERSWLLGPQSGLFSGDSESLETTPRTEPFQGTKPEADQHQIHGVKSVRLMPETSHPNQSQITSPCSPAAQGPPPSEKDIEQEEEEEEEEKELQQLMLKLKDALSLQVQPGQTSALKKELLSAAEHVSKSFSGVLSQVSSPARKCQVSFPA</sequence>
<evidence type="ECO:0000313" key="1">
    <source>
        <dbReference type="EMBL" id="KAH8012940.1"/>
    </source>
</evidence>
<protein>
    <submittedName>
        <fullName evidence="1">Uncharacterized protein</fullName>
    </submittedName>
</protein>